<dbReference type="EMBL" id="NNAY01002221">
    <property type="protein sequence ID" value="OXU21777.1"/>
    <property type="molecule type" value="Genomic_DNA"/>
</dbReference>
<evidence type="ECO:0000313" key="1">
    <source>
        <dbReference type="EMBL" id="OXU21777.1"/>
    </source>
</evidence>
<proteinExistence type="predicted"/>
<name>A0A232ETZ1_9HYME</name>
<reference evidence="1 2" key="1">
    <citation type="journal article" date="2017" name="Curr. Biol.">
        <title>The Evolution of Venom by Co-option of Single-Copy Genes.</title>
        <authorList>
            <person name="Martinson E.O."/>
            <person name="Mrinalini"/>
            <person name="Kelkar Y.D."/>
            <person name="Chang C.H."/>
            <person name="Werren J.H."/>
        </authorList>
    </citation>
    <scope>NUCLEOTIDE SEQUENCE [LARGE SCALE GENOMIC DNA]</scope>
    <source>
        <strain evidence="1 2">Alberta</strain>
        <tissue evidence="1">Whole body</tissue>
    </source>
</reference>
<dbReference type="AlphaFoldDB" id="A0A232ETZ1"/>
<comment type="caution">
    <text evidence="1">The sequence shown here is derived from an EMBL/GenBank/DDBJ whole genome shotgun (WGS) entry which is preliminary data.</text>
</comment>
<accession>A0A232ETZ1</accession>
<gene>
    <name evidence="1" type="ORF">TSAR_008209</name>
</gene>
<sequence length="81" mass="9361">MEIEAVCADVERIRPLASVTWTHLSRVILWKEREEKGATLRKYRIEDELPQENKRLEFQASSSSSCTELIARAVKVVNVVF</sequence>
<protein>
    <submittedName>
        <fullName evidence="1">Uncharacterized protein</fullName>
    </submittedName>
</protein>
<keyword evidence="2" id="KW-1185">Reference proteome</keyword>
<dbReference type="Proteomes" id="UP000215335">
    <property type="component" value="Unassembled WGS sequence"/>
</dbReference>
<evidence type="ECO:0000313" key="2">
    <source>
        <dbReference type="Proteomes" id="UP000215335"/>
    </source>
</evidence>
<organism evidence="1 2">
    <name type="scientific">Trichomalopsis sarcophagae</name>
    <dbReference type="NCBI Taxonomy" id="543379"/>
    <lineage>
        <taxon>Eukaryota</taxon>
        <taxon>Metazoa</taxon>
        <taxon>Ecdysozoa</taxon>
        <taxon>Arthropoda</taxon>
        <taxon>Hexapoda</taxon>
        <taxon>Insecta</taxon>
        <taxon>Pterygota</taxon>
        <taxon>Neoptera</taxon>
        <taxon>Endopterygota</taxon>
        <taxon>Hymenoptera</taxon>
        <taxon>Apocrita</taxon>
        <taxon>Proctotrupomorpha</taxon>
        <taxon>Chalcidoidea</taxon>
        <taxon>Pteromalidae</taxon>
        <taxon>Pteromalinae</taxon>
        <taxon>Trichomalopsis</taxon>
    </lineage>
</organism>